<accession>A0AAV1PWS6</accession>
<feature type="compositionally biased region" description="Low complexity" evidence="1">
    <location>
        <begin position="456"/>
        <end position="466"/>
    </location>
</feature>
<protein>
    <submittedName>
        <fullName evidence="2">Cyclin-dependent kinase 12-like</fullName>
    </submittedName>
</protein>
<feature type="compositionally biased region" description="Basic and acidic residues" evidence="1">
    <location>
        <begin position="352"/>
        <end position="364"/>
    </location>
</feature>
<feature type="region of interest" description="Disordered" evidence="1">
    <location>
        <begin position="1"/>
        <end position="250"/>
    </location>
</feature>
<organism evidence="2 3">
    <name type="scientific">Scomber scombrus</name>
    <name type="common">Atlantic mackerel</name>
    <name type="synonym">Scomber vernalis</name>
    <dbReference type="NCBI Taxonomy" id="13677"/>
    <lineage>
        <taxon>Eukaryota</taxon>
        <taxon>Metazoa</taxon>
        <taxon>Chordata</taxon>
        <taxon>Craniata</taxon>
        <taxon>Vertebrata</taxon>
        <taxon>Euteleostomi</taxon>
        <taxon>Actinopterygii</taxon>
        <taxon>Neopterygii</taxon>
        <taxon>Teleostei</taxon>
        <taxon>Neoteleostei</taxon>
        <taxon>Acanthomorphata</taxon>
        <taxon>Pelagiaria</taxon>
        <taxon>Scombriformes</taxon>
        <taxon>Scombridae</taxon>
        <taxon>Scomber</taxon>
    </lineage>
</organism>
<keyword evidence="2" id="KW-0418">Kinase</keyword>
<feature type="compositionally biased region" description="Basic and acidic residues" evidence="1">
    <location>
        <begin position="216"/>
        <end position="231"/>
    </location>
</feature>
<sequence>MMHSDRSEYGHRRQHGDRGTRQWDDYNDRWEERREPRRDAPWESYHKHGEDHGQSSSERTSRSREYSNSPKRLHSKDSFNRERSRKSPTRRPVSSPDWSISEKKRRRVTEDDKDNYRYRRESEDKMYRHSPDSFSRVPKDLKHTLPQEEDFRHRKTLQDSRNRHRNEEFTYKQQRDDLTYRRSSGYYNDRDGQERSQGHSQDRMQSQDHSMTSYAKPRESDDSPSTDHDYRPNGTRFPLNGSSGQCFDHDVTYQSPAVPEEKKATNGFQRFLDVLNKGVNVDTLTKIVTRPPTEEEDRPWSPASFPSAVERPWSPRQQEGQQYTQNWNESEESYRAASPQRGHRSFSPQGGSDEKPPRKSDGGRSHFSSNSRSRSPSVVETHHTLTPEDEHKRRQMQDVLQAIGMDLGFEELGQMSHRIQERLYGKKDSDSMVRHRKGSRERETRPSFSPKRHSRSSPSSRSSFSPVAQDYSLQTNSYSAQRNATDIHRVQMHPAVEYTQNSSSGPFQDTEKCETNFQEGAAVFQTFSPDNTHTISEAPPPPRPIMPTYPPVNYSPLLYPAMPPNLPNVGPRFLLPHLPPFLPYPGVPPLNIHPAVLSQTRHLLPPQLASHQPPCFNLPDVNPVQTLTTAQKSKTLLRHRCLQVIETKQPG</sequence>
<feature type="compositionally biased region" description="Basic and acidic residues" evidence="1">
    <location>
        <begin position="380"/>
        <end position="394"/>
    </location>
</feature>
<evidence type="ECO:0000313" key="2">
    <source>
        <dbReference type="EMBL" id="CAK6975750.1"/>
    </source>
</evidence>
<dbReference type="GO" id="GO:0016301">
    <property type="term" value="F:kinase activity"/>
    <property type="evidence" value="ECO:0007669"/>
    <property type="project" value="UniProtKB-KW"/>
</dbReference>
<dbReference type="AlphaFoldDB" id="A0AAV1PWS6"/>
<keyword evidence="3" id="KW-1185">Reference proteome</keyword>
<gene>
    <name evidence="2" type="ORF">FSCOSCO3_A008901</name>
</gene>
<name>A0AAV1PWS6_SCOSC</name>
<feature type="compositionally biased region" description="Basic and acidic residues" evidence="1">
    <location>
        <begin position="188"/>
        <end position="206"/>
    </location>
</feature>
<feature type="compositionally biased region" description="Basic and acidic residues" evidence="1">
    <location>
        <begin position="421"/>
        <end position="433"/>
    </location>
</feature>
<dbReference type="Proteomes" id="UP001314229">
    <property type="component" value="Unassembled WGS sequence"/>
</dbReference>
<reference evidence="2 3" key="1">
    <citation type="submission" date="2024-01" db="EMBL/GenBank/DDBJ databases">
        <authorList>
            <person name="Alioto T."/>
            <person name="Alioto T."/>
            <person name="Gomez Garrido J."/>
        </authorList>
    </citation>
    <scope>NUCLEOTIDE SEQUENCE [LARGE SCALE GENOMIC DNA]</scope>
</reference>
<feature type="region of interest" description="Disordered" evidence="1">
    <location>
        <begin position="288"/>
        <end position="394"/>
    </location>
</feature>
<keyword evidence="2" id="KW-0808">Transferase</keyword>
<comment type="caution">
    <text evidence="2">The sequence shown here is derived from an EMBL/GenBank/DDBJ whole genome shotgun (WGS) entry which is preliminary data.</text>
</comment>
<feature type="compositionally biased region" description="Basic and acidic residues" evidence="1">
    <location>
        <begin position="108"/>
        <end position="180"/>
    </location>
</feature>
<feature type="compositionally biased region" description="Polar residues" evidence="1">
    <location>
        <begin position="315"/>
        <end position="328"/>
    </location>
</feature>
<evidence type="ECO:0000313" key="3">
    <source>
        <dbReference type="Proteomes" id="UP001314229"/>
    </source>
</evidence>
<feature type="compositionally biased region" description="Low complexity" evidence="1">
    <location>
        <begin position="365"/>
        <end position="377"/>
    </location>
</feature>
<proteinExistence type="predicted"/>
<feature type="compositionally biased region" description="Basic and acidic residues" evidence="1">
    <location>
        <begin position="1"/>
        <end position="65"/>
    </location>
</feature>
<evidence type="ECO:0000256" key="1">
    <source>
        <dbReference type="SAM" id="MobiDB-lite"/>
    </source>
</evidence>
<feature type="region of interest" description="Disordered" evidence="1">
    <location>
        <begin position="421"/>
        <end position="467"/>
    </location>
</feature>
<dbReference type="EMBL" id="CAWUFR010000314">
    <property type="protein sequence ID" value="CAK6975750.1"/>
    <property type="molecule type" value="Genomic_DNA"/>
</dbReference>